<feature type="signal peptide" evidence="2">
    <location>
        <begin position="1"/>
        <end position="18"/>
    </location>
</feature>
<proteinExistence type="predicted"/>
<dbReference type="OrthoDB" id="1247931at2"/>
<organism evidence="4 5">
    <name type="scientific">Flavobacterium stagni</name>
    <dbReference type="NCBI Taxonomy" id="2506421"/>
    <lineage>
        <taxon>Bacteria</taxon>
        <taxon>Pseudomonadati</taxon>
        <taxon>Bacteroidota</taxon>
        <taxon>Flavobacteriia</taxon>
        <taxon>Flavobacteriales</taxon>
        <taxon>Flavobacteriaceae</taxon>
        <taxon>Flavobacterium</taxon>
    </lineage>
</organism>
<keyword evidence="5" id="KW-1185">Reference proteome</keyword>
<protein>
    <submittedName>
        <fullName evidence="4">T9SS type A sorting domain-containing protein</fullName>
    </submittedName>
</protein>
<feature type="chain" id="PRO_5020705084" evidence="2">
    <location>
        <begin position="19"/>
        <end position="240"/>
    </location>
</feature>
<dbReference type="EMBL" id="SBKN01000001">
    <property type="protein sequence ID" value="RXR24132.1"/>
    <property type="molecule type" value="Genomic_DNA"/>
</dbReference>
<evidence type="ECO:0000313" key="5">
    <source>
        <dbReference type="Proteomes" id="UP000289857"/>
    </source>
</evidence>
<sequence>MKKVLFFGLFLVAGLSQAQIAVTRHNNTPIANGQVLAFNTIDYPQAELDFYVKNLSSSPVNVRINCMTLTNSDGIGFELCFANECLSDVEEGNNYPVNLPYLTIPAGGQSGNDGHFLNTVAGVAPYPKDYAFRFFQAGNPTGNTVDVTYRYDPGLSTADIQQLQETGVLIKATTISNELTLDVLKASTLQVFDFNGKLIAQQNLPYGIQIVDTASWNAGVYILQFTDAYGNTSSKKVIKG</sequence>
<dbReference type="AlphaFoldDB" id="A0A4Q1KB86"/>
<gene>
    <name evidence="4" type="ORF">EQG61_01450</name>
</gene>
<dbReference type="InterPro" id="IPR026444">
    <property type="entry name" value="Secre_tail"/>
</dbReference>
<keyword evidence="1 2" id="KW-0732">Signal</keyword>
<evidence type="ECO:0000256" key="2">
    <source>
        <dbReference type="SAM" id="SignalP"/>
    </source>
</evidence>
<evidence type="ECO:0000313" key="4">
    <source>
        <dbReference type="EMBL" id="RXR24132.1"/>
    </source>
</evidence>
<dbReference type="Pfam" id="PF18962">
    <property type="entry name" value="Por_Secre_tail"/>
    <property type="match status" value="1"/>
</dbReference>
<evidence type="ECO:0000259" key="3">
    <source>
        <dbReference type="Pfam" id="PF18962"/>
    </source>
</evidence>
<dbReference type="Proteomes" id="UP000289857">
    <property type="component" value="Unassembled WGS sequence"/>
</dbReference>
<name>A0A4Q1KB86_9FLAO</name>
<evidence type="ECO:0000256" key="1">
    <source>
        <dbReference type="ARBA" id="ARBA00022729"/>
    </source>
</evidence>
<accession>A0A4Q1KB86</accession>
<comment type="caution">
    <text evidence="4">The sequence shown here is derived from an EMBL/GenBank/DDBJ whole genome shotgun (WGS) entry which is preliminary data.</text>
</comment>
<feature type="domain" description="Secretion system C-terminal sorting" evidence="3">
    <location>
        <begin position="184"/>
        <end position="238"/>
    </location>
</feature>
<dbReference type="RefSeq" id="WP_129460095.1">
    <property type="nucleotide sequence ID" value="NZ_SBKN01000001.1"/>
</dbReference>
<dbReference type="NCBIfam" id="TIGR04183">
    <property type="entry name" value="Por_Secre_tail"/>
    <property type="match status" value="1"/>
</dbReference>
<reference evidence="5" key="1">
    <citation type="submission" date="2019-01" db="EMBL/GenBank/DDBJ databases">
        <title>Cytophagaceae bacterium strain CAR-16.</title>
        <authorList>
            <person name="Chen W.-M."/>
        </authorList>
    </citation>
    <scope>NUCLEOTIDE SEQUENCE [LARGE SCALE GENOMIC DNA]</scope>
    <source>
        <strain evidence="5">WWJ-16</strain>
    </source>
</reference>